<dbReference type="SUPFAM" id="SSF47323">
    <property type="entry name" value="Anticodon-binding domain of a subclass of class I aminoacyl-tRNA synthetases"/>
    <property type="match status" value="1"/>
</dbReference>
<dbReference type="RefSeq" id="XP_009224081.1">
    <property type="nucleotide sequence ID" value="XM_009225817.1"/>
</dbReference>
<dbReference type="AlphaFoldDB" id="J3P395"/>
<evidence type="ECO:0000256" key="1">
    <source>
        <dbReference type="ARBA" id="ARBA00005594"/>
    </source>
</evidence>
<dbReference type="OrthoDB" id="5844513at2759"/>
<reference evidence="11" key="3">
    <citation type="submission" date="2010-09" db="EMBL/GenBank/DDBJ databases">
        <title>Annotation of Gaeumannomyces graminis var. tritici R3-111a-1.</title>
        <authorList>
            <consortium name="The Broad Institute Genome Sequencing Platform"/>
            <person name="Ma L.-J."/>
            <person name="Dead R."/>
            <person name="Young S.K."/>
            <person name="Zeng Q."/>
            <person name="Gargeya S."/>
            <person name="Fitzgerald M."/>
            <person name="Haas B."/>
            <person name="Abouelleil A."/>
            <person name="Alvarado L."/>
            <person name="Arachchi H.M."/>
            <person name="Berlin A."/>
            <person name="Brown A."/>
            <person name="Chapman S.B."/>
            <person name="Chen Z."/>
            <person name="Dunbar C."/>
            <person name="Freedman E."/>
            <person name="Gearin G."/>
            <person name="Gellesch M."/>
            <person name="Goldberg J."/>
            <person name="Griggs A."/>
            <person name="Gujja S."/>
            <person name="Heiman D."/>
            <person name="Howarth C."/>
            <person name="Larson L."/>
            <person name="Lui A."/>
            <person name="MacDonald P.J.P."/>
            <person name="Mehta T."/>
            <person name="Montmayeur A."/>
            <person name="Murphy C."/>
            <person name="Neiman D."/>
            <person name="Pearson M."/>
            <person name="Priest M."/>
            <person name="Roberts A."/>
            <person name="Saif S."/>
            <person name="Shea T."/>
            <person name="Shenoy N."/>
            <person name="Sisk P."/>
            <person name="Stolte C."/>
            <person name="Sykes S."/>
            <person name="Yandava C."/>
            <person name="Wortman J."/>
            <person name="Nusbaum C."/>
            <person name="Birren B."/>
        </authorList>
    </citation>
    <scope>NUCLEOTIDE SEQUENCE</scope>
    <source>
        <strain evidence="11">R3-111a-1</strain>
    </source>
</reference>
<dbReference type="InterPro" id="IPR015413">
    <property type="entry name" value="Methionyl/Leucyl_tRNA_Synth"/>
</dbReference>
<evidence type="ECO:0000256" key="9">
    <source>
        <dbReference type="SAM" id="MobiDB-lite"/>
    </source>
</evidence>
<accession>J3P395</accession>
<dbReference type="SUPFAM" id="SSF52374">
    <property type="entry name" value="Nucleotidylyl transferase"/>
    <property type="match status" value="1"/>
</dbReference>
<evidence type="ECO:0000313" key="12">
    <source>
        <dbReference type="EnsemblFungi" id="EJT74137"/>
    </source>
</evidence>
<feature type="domain" description="Methionyl/Leucyl tRNA synthetase" evidence="10">
    <location>
        <begin position="49"/>
        <end position="171"/>
    </location>
</feature>
<keyword evidence="13" id="KW-1185">Reference proteome</keyword>
<dbReference type="EC" id="6.1.1.10" evidence="2"/>
<gene>
    <name evidence="12" type="primary">20348441</name>
    <name evidence="11" type="ORF">GGTG_07983</name>
</gene>
<organism evidence="11">
    <name type="scientific">Gaeumannomyces tritici (strain R3-111a-1)</name>
    <name type="common">Wheat and barley take-all root rot fungus</name>
    <name type="synonym">Gaeumannomyces graminis var. tritici</name>
    <dbReference type="NCBI Taxonomy" id="644352"/>
    <lineage>
        <taxon>Eukaryota</taxon>
        <taxon>Fungi</taxon>
        <taxon>Dikarya</taxon>
        <taxon>Ascomycota</taxon>
        <taxon>Pezizomycotina</taxon>
        <taxon>Sordariomycetes</taxon>
        <taxon>Sordariomycetidae</taxon>
        <taxon>Magnaporthales</taxon>
        <taxon>Magnaporthaceae</taxon>
        <taxon>Gaeumannomyces</taxon>
    </lineage>
</organism>
<feature type="domain" description="Methionyl/Leucyl tRNA synthetase" evidence="10">
    <location>
        <begin position="223"/>
        <end position="376"/>
    </location>
</feature>
<evidence type="ECO:0000313" key="13">
    <source>
        <dbReference type="Proteomes" id="UP000006039"/>
    </source>
</evidence>
<dbReference type="EMBL" id="GL385398">
    <property type="protein sequence ID" value="EJT74137.1"/>
    <property type="molecule type" value="Genomic_DNA"/>
</dbReference>
<dbReference type="GO" id="GO:0004825">
    <property type="term" value="F:methionine-tRNA ligase activity"/>
    <property type="evidence" value="ECO:0007669"/>
    <property type="project" value="UniProtKB-EC"/>
</dbReference>
<dbReference type="GO" id="GO:0006431">
    <property type="term" value="P:methionyl-tRNA aminoacylation"/>
    <property type="evidence" value="ECO:0007669"/>
    <property type="project" value="InterPro"/>
</dbReference>
<dbReference type="PRINTS" id="PR01041">
    <property type="entry name" value="TRNASYNTHMET"/>
</dbReference>
<dbReference type="GO" id="GO:0005829">
    <property type="term" value="C:cytosol"/>
    <property type="evidence" value="ECO:0007669"/>
    <property type="project" value="TreeGrafter"/>
</dbReference>
<reference evidence="12" key="4">
    <citation type="journal article" date="2015" name="G3 (Bethesda)">
        <title>Genome sequences of three phytopathogenic species of the Magnaporthaceae family of fungi.</title>
        <authorList>
            <person name="Okagaki L.H."/>
            <person name="Nunes C.C."/>
            <person name="Sailsbery J."/>
            <person name="Clay B."/>
            <person name="Brown D."/>
            <person name="John T."/>
            <person name="Oh Y."/>
            <person name="Young N."/>
            <person name="Fitzgerald M."/>
            <person name="Haas B.J."/>
            <person name="Zeng Q."/>
            <person name="Young S."/>
            <person name="Adiconis X."/>
            <person name="Fan L."/>
            <person name="Levin J.Z."/>
            <person name="Mitchell T.K."/>
            <person name="Okubara P.A."/>
            <person name="Farman M.L."/>
            <person name="Kohn L.M."/>
            <person name="Birren B."/>
            <person name="Ma L.-J."/>
            <person name="Dean R.A."/>
        </authorList>
    </citation>
    <scope>NUCLEOTIDE SEQUENCE</scope>
    <source>
        <strain evidence="12">R3-111a-1</strain>
    </source>
</reference>
<evidence type="ECO:0000313" key="11">
    <source>
        <dbReference type="EMBL" id="EJT74137.1"/>
    </source>
</evidence>
<evidence type="ECO:0000256" key="6">
    <source>
        <dbReference type="ARBA" id="ARBA00022917"/>
    </source>
</evidence>
<dbReference type="eggNOG" id="KOG1247">
    <property type="taxonomic scope" value="Eukaryota"/>
</dbReference>
<dbReference type="InterPro" id="IPR009080">
    <property type="entry name" value="tRNAsynth_Ia_anticodon-bd"/>
</dbReference>
<keyword evidence="7 8" id="KW-0030">Aminoacyl-tRNA synthetase</keyword>
<evidence type="ECO:0000256" key="4">
    <source>
        <dbReference type="ARBA" id="ARBA00022741"/>
    </source>
</evidence>
<evidence type="ECO:0000259" key="10">
    <source>
        <dbReference type="Pfam" id="PF09334"/>
    </source>
</evidence>
<dbReference type="InterPro" id="IPR014729">
    <property type="entry name" value="Rossmann-like_a/b/a_fold"/>
</dbReference>
<evidence type="ECO:0000256" key="7">
    <source>
        <dbReference type="ARBA" id="ARBA00023146"/>
    </source>
</evidence>
<dbReference type="PANTHER" id="PTHR45765">
    <property type="entry name" value="METHIONINE--TRNA LIGASE"/>
    <property type="match status" value="1"/>
</dbReference>
<dbReference type="EnsemblFungi" id="EJT74137">
    <property type="protein sequence ID" value="EJT74137"/>
    <property type="gene ID" value="GGTG_07983"/>
</dbReference>
<dbReference type="GO" id="GO:0017101">
    <property type="term" value="C:aminoacyl-tRNA synthetase multienzyme complex"/>
    <property type="evidence" value="ECO:0007669"/>
    <property type="project" value="TreeGrafter"/>
</dbReference>
<reference evidence="11" key="2">
    <citation type="submission" date="2010-07" db="EMBL/GenBank/DDBJ databases">
        <authorList>
            <consortium name="The Broad Institute Genome Sequencing Platform"/>
            <consortium name="Broad Institute Genome Sequencing Center for Infectious Disease"/>
            <person name="Ma L.-J."/>
            <person name="Dead R."/>
            <person name="Young S."/>
            <person name="Zeng Q."/>
            <person name="Koehrsen M."/>
            <person name="Alvarado L."/>
            <person name="Berlin A."/>
            <person name="Chapman S.B."/>
            <person name="Chen Z."/>
            <person name="Freedman E."/>
            <person name="Gellesch M."/>
            <person name="Goldberg J."/>
            <person name="Griggs A."/>
            <person name="Gujja S."/>
            <person name="Heilman E.R."/>
            <person name="Heiman D."/>
            <person name="Hepburn T."/>
            <person name="Howarth C."/>
            <person name="Jen D."/>
            <person name="Larson L."/>
            <person name="Mehta T."/>
            <person name="Neiman D."/>
            <person name="Pearson M."/>
            <person name="Roberts A."/>
            <person name="Saif S."/>
            <person name="Shea T."/>
            <person name="Shenoy N."/>
            <person name="Sisk P."/>
            <person name="Stolte C."/>
            <person name="Sykes S."/>
            <person name="Walk T."/>
            <person name="White J."/>
            <person name="Yandava C."/>
            <person name="Haas B."/>
            <person name="Nusbaum C."/>
            <person name="Birren B."/>
        </authorList>
    </citation>
    <scope>NUCLEOTIDE SEQUENCE</scope>
    <source>
        <strain evidence="11">R3-111a-1</strain>
    </source>
</reference>
<protein>
    <recommendedName>
        <fullName evidence="2">methionine--tRNA ligase</fullName>
        <ecNumber evidence="2">6.1.1.10</ecNumber>
    </recommendedName>
</protein>
<dbReference type="VEuPathDB" id="FungiDB:GGTG_07983"/>
<name>J3P395_GAET3</name>
<keyword evidence="4 8" id="KW-0547">Nucleotide-binding</keyword>
<sequence>MPAELEEKPYKPVIGLDVGAHISTCRPPPPVPPKLQRRVPLPKPGRRNVLVTSGLLYANDVPHLGSIVSSVLSADVFARYSRACGVTTLFVGGTDEHGATTPTKAAARGCSPRELGDRYHKVHADIYDWFGVEFDVFGRTPNGRHAAMAQDLFAKLARNGLVETRAATAAVPPRCGLDGAALVMGESRSTHAFLRLYVLLPEVEAALAAGGVWSGGAAAWMGEECCITRDMAWGTPVPRVEGFDMGDGSNKVLWPWFDACVGHASMTAAATDAWERWWRDGSGNNKVRLYQFVGADQARFHSVLFPAAQLGTRDGWTMPHRVKKFSTSRRVGVFADAAVATGVDADVWRWCLLWHRAEDGADVEFCWDSLVEAANTLTACLERPVARVLDCVNHACFGGVVPDWRCPYPGARGAAAAPPPPPPPPEFWLGVFNVLLARYRAYMDALRLRDAMEVALRMADQLDALLRRADAAMHGDDGAVTEDTTEDDFAADVGMAVNAAHLVASAVSPFVPAAARRVCEMLRADPTPHLPGEFWIPSILGEHAHEVGRPYALFGGPIDPAKAGEWRKQFGGGDMEGGGEDERVVDGPAV</sequence>
<proteinExistence type="inferred from homology"/>
<dbReference type="GeneID" id="20348441"/>
<dbReference type="Gene3D" id="3.40.50.620">
    <property type="entry name" value="HUPs"/>
    <property type="match status" value="1"/>
</dbReference>
<evidence type="ECO:0000256" key="2">
    <source>
        <dbReference type="ARBA" id="ARBA00012838"/>
    </source>
</evidence>
<reference evidence="13" key="1">
    <citation type="submission" date="2010-07" db="EMBL/GenBank/DDBJ databases">
        <title>The genome sequence of Gaeumannomyces graminis var. tritici strain R3-111a-1.</title>
        <authorList>
            <consortium name="The Broad Institute Genome Sequencing Platform"/>
            <person name="Ma L.-J."/>
            <person name="Dead R."/>
            <person name="Young S."/>
            <person name="Zeng Q."/>
            <person name="Koehrsen M."/>
            <person name="Alvarado L."/>
            <person name="Berlin A."/>
            <person name="Chapman S.B."/>
            <person name="Chen Z."/>
            <person name="Freedman E."/>
            <person name="Gellesch M."/>
            <person name="Goldberg J."/>
            <person name="Griggs A."/>
            <person name="Gujja S."/>
            <person name="Heilman E.R."/>
            <person name="Heiman D."/>
            <person name="Hepburn T."/>
            <person name="Howarth C."/>
            <person name="Jen D."/>
            <person name="Larson L."/>
            <person name="Mehta T."/>
            <person name="Neiman D."/>
            <person name="Pearson M."/>
            <person name="Roberts A."/>
            <person name="Saif S."/>
            <person name="Shea T."/>
            <person name="Shenoy N."/>
            <person name="Sisk P."/>
            <person name="Stolte C."/>
            <person name="Sykes S."/>
            <person name="Walk T."/>
            <person name="White J."/>
            <person name="Yandava C."/>
            <person name="Haas B."/>
            <person name="Nusbaum C."/>
            <person name="Birren B."/>
        </authorList>
    </citation>
    <scope>NUCLEOTIDE SEQUENCE [LARGE SCALE GENOMIC DNA]</scope>
    <source>
        <strain evidence="13">R3-111a-1</strain>
    </source>
</reference>
<dbReference type="STRING" id="644352.J3P395"/>
<reference evidence="12" key="5">
    <citation type="submission" date="2018-04" db="UniProtKB">
        <authorList>
            <consortium name="EnsemblFungi"/>
        </authorList>
    </citation>
    <scope>IDENTIFICATION</scope>
    <source>
        <strain evidence="12">R3-111a-1</strain>
    </source>
</reference>
<dbReference type="HOGENOM" id="CLU_009710_3_2_1"/>
<keyword evidence="5 8" id="KW-0067">ATP-binding</keyword>
<evidence type="ECO:0000256" key="5">
    <source>
        <dbReference type="ARBA" id="ARBA00022840"/>
    </source>
</evidence>
<dbReference type="GO" id="GO:0005524">
    <property type="term" value="F:ATP binding"/>
    <property type="evidence" value="ECO:0007669"/>
    <property type="project" value="UniProtKB-KW"/>
</dbReference>
<feature type="compositionally biased region" description="Basic and acidic residues" evidence="9">
    <location>
        <begin position="580"/>
        <end position="590"/>
    </location>
</feature>
<feature type="region of interest" description="Disordered" evidence="9">
    <location>
        <begin position="570"/>
        <end position="590"/>
    </location>
</feature>
<comment type="similarity">
    <text evidence="1 8">Belongs to the class-I aminoacyl-tRNA synthetase family.</text>
</comment>
<dbReference type="Proteomes" id="UP000006039">
    <property type="component" value="Unassembled WGS sequence"/>
</dbReference>
<dbReference type="InterPro" id="IPR033911">
    <property type="entry name" value="MetRS_core"/>
</dbReference>
<dbReference type="Gene3D" id="1.10.730.10">
    <property type="entry name" value="Isoleucyl-tRNA Synthetase, Domain 1"/>
    <property type="match status" value="1"/>
</dbReference>
<keyword evidence="6 8" id="KW-0648">Protein biosynthesis</keyword>
<keyword evidence="3 8" id="KW-0436">Ligase</keyword>
<dbReference type="PANTHER" id="PTHR45765:SF1">
    <property type="entry name" value="METHIONINE--TRNA LIGASE, CYTOPLASMIC"/>
    <property type="match status" value="1"/>
</dbReference>
<evidence type="ECO:0000256" key="3">
    <source>
        <dbReference type="ARBA" id="ARBA00022598"/>
    </source>
</evidence>
<evidence type="ECO:0000256" key="8">
    <source>
        <dbReference type="RuleBase" id="RU363039"/>
    </source>
</evidence>
<dbReference type="Pfam" id="PF09334">
    <property type="entry name" value="tRNA-synt_1g"/>
    <property type="match status" value="2"/>
</dbReference>
<dbReference type="InterPro" id="IPR023458">
    <property type="entry name" value="Met-tRNA_ligase_1"/>
</dbReference>